<dbReference type="Pfam" id="PF02082">
    <property type="entry name" value="Rrf2"/>
    <property type="match status" value="1"/>
</dbReference>
<comment type="caution">
    <text evidence="2">The sequence shown here is derived from an EMBL/GenBank/DDBJ whole genome shotgun (WGS) entry which is preliminary data.</text>
</comment>
<dbReference type="RefSeq" id="WP_116565530.1">
    <property type="nucleotide sequence ID" value="NZ_QDKP01000017.1"/>
</dbReference>
<dbReference type="PANTHER" id="PTHR33221">
    <property type="entry name" value="WINGED HELIX-TURN-HELIX TRANSCRIPTIONAL REGULATOR, RRF2 FAMILY"/>
    <property type="match status" value="1"/>
</dbReference>
<feature type="region of interest" description="Disordered" evidence="1">
    <location>
        <begin position="185"/>
        <end position="205"/>
    </location>
</feature>
<dbReference type="InterPro" id="IPR036390">
    <property type="entry name" value="WH_DNA-bd_sf"/>
</dbReference>
<dbReference type="AlphaFoldDB" id="A0A2T9JQW4"/>
<evidence type="ECO:0000256" key="1">
    <source>
        <dbReference type="SAM" id="MobiDB-lite"/>
    </source>
</evidence>
<dbReference type="PANTHER" id="PTHR33221:SF13">
    <property type="entry name" value="TRANSCRIPTIONAL REGULATOR-RELATED"/>
    <property type="match status" value="1"/>
</dbReference>
<dbReference type="PROSITE" id="PS01332">
    <property type="entry name" value="HTH_RRF2_1"/>
    <property type="match status" value="1"/>
</dbReference>
<dbReference type="InterPro" id="IPR000944">
    <property type="entry name" value="Tscrpt_reg_Rrf2"/>
</dbReference>
<keyword evidence="3" id="KW-1185">Reference proteome</keyword>
<dbReference type="EMBL" id="QDKP01000017">
    <property type="protein sequence ID" value="PVM85991.1"/>
    <property type="molecule type" value="Genomic_DNA"/>
</dbReference>
<proteinExistence type="predicted"/>
<feature type="region of interest" description="Disordered" evidence="1">
    <location>
        <begin position="1"/>
        <end position="21"/>
    </location>
</feature>
<dbReference type="Proteomes" id="UP000244913">
    <property type="component" value="Unassembled WGS sequence"/>
</dbReference>
<evidence type="ECO:0000313" key="2">
    <source>
        <dbReference type="EMBL" id="PVM85991.1"/>
    </source>
</evidence>
<dbReference type="SUPFAM" id="SSF46785">
    <property type="entry name" value="Winged helix' DNA-binding domain"/>
    <property type="match status" value="1"/>
</dbReference>
<dbReference type="InterPro" id="IPR030489">
    <property type="entry name" value="TR_Rrf2-type_CS"/>
</dbReference>
<dbReference type="NCBIfam" id="TIGR00738">
    <property type="entry name" value="rrf2_super"/>
    <property type="match status" value="1"/>
</dbReference>
<dbReference type="GO" id="GO:0005829">
    <property type="term" value="C:cytosol"/>
    <property type="evidence" value="ECO:0007669"/>
    <property type="project" value="TreeGrafter"/>
</dbReference>
<organism evidence="2 3">
    <name type="scientific">Caulobacter radicis</name>
    <dbReference type="NCBI Taxonomy" id="2172650"/>
    <lineage>
        <taxon>Bacteria</taxon>
        <taxon>Pseudomonadati</taxon>
        <taxon>Pseudomonadota</taxon>
        <taxon>Alphaproteobacteria</taxon>
        <taxon>Caulobacterales</taxon>
        <taxon>Caulobacteraceae</taxon>
        <taxon>Caulobacter</taxon>
    </lineage>
</organism>
<dbReference type="GO" id="GO:0003700">
    <property type="term" value="F:DNA-binding transcription factor activity"/>
    <property type="evidence" value="ECO:0007669"/>
    <property type="project" value="TreeGrafter"/>
</dbReference>
<gene>
    <name evidence="2" type="ORF">DDF65_06095</name>
</gene>
<evidence type="ECO:0000313" key="3">
    <source>
        <dbReference type="Proteomes" id="UP000244913"/>
    </source>
</evidence>
<accession>A0A2T9JQW4</accession>
<name>A0A2T9JQW4_9CAUL</name>
<dbReference type="PROSITE" id="PS51197">
    <property type="entry name" value="HTH_RRF2_2"/>
    <property type="match status" value="1"/>
</dbReference>
<dbReference type="Gene3D" id="1.10.10.10">
    <property type="entry name" value="Winged helix-like DNA-binding domain superfamily/Winged helix DNA-binding domain"/>
    <property type="match status" value="1"/>
</dbReference>
<dbReference type="InterPro" id="IPR036388">
    <property type="entry name" value="WH-like_DNA-bd_sf"/>
</dbReference>
<sequence length="205" mass="22194">MNSPQPHAEKPAGSKPSPSQGGGALYGAAVEYGMHCLTWLVARDAPVSSRDLAELQGVPPAMIAKIMPKLEKAGIVASSGGINGGYRLARPPETISMLDVADAIDGRKSLIACREVRRNCALFEDETPRWATRRVCGIHAIMLRAEKAMRAELARTSLLDVVDNIPAPPEFAPEIDVWLSARARDREQSRISAIRAGTRRRSSDD</sequence>
<reference evidence="2 3" key="1">
    <citation type="submission" date="2018-04" db="EMBL/GenBank/DDBJ databases">
        <title>The genome sequence of Caulobacter sp. 736.</title>
        <authorList>
            <person name="Gao J."/>
            <person name="Sun J."/>
        </authorList>
    </citation>
    <scope>NUCLEOTIDE SEQUENCE [LARGE SCALE GENOMIC DNA]</scope>
    <source>
        <strain evidence="2 3">736</strain>
    </source>
</reference>
<protein>
    <submittedName>
        <fullName evidence="2">Transcriptional regulator</fullName>
    </submittedName>
</protein>